<gene>
    <name evidence="4" type="ORF">DKK74_07740</name>
</gene>
<dbReference type="AlphaFoldDB" id="A0A318ML65"/>
<dbReference type="Proteomes" id="UP000248128">
    <property type="component" value="Unassembled WGS sequence"/>
</dbReference>
<feature type="domain" description="HTH tetR-type" evidence="3">
    <location>
        <begin position="39"/>
        <end position="99"/>
    </location>
</feature>
<name>A0A318ML65_9BIFI</name>
<keyword evidence="1 2" id="KW-0238">DNA-binding</keyword>
<reference evidence="4 5" key="1">
    <citation type="submission" date="2018-05" db="EMBL/GenBank/DDBJ databases">
        <title>Reference genomes for bee gut microbiota database.</title>
        <authorList>
            <person name="Ellegaard K.M."/>
        </authorList>
    </citation>
    <scope>NUCLEOTIDE SEQUENCE [LARGE SCALE GENOMIC DNA]</scope>
    <source>
        <strain evidence="4 5">ESL0199</strain>
    </source>
</reference>
<protein>
    <submittedName>
        <fullName evidence="4">TetR/AcrR family transcriptional regulator</fullName>
    </submittedName>
</protein>
<evidence type="ECO:0000313" key="4">
    <source>
        <dbReference type="EMBL" id="PXY86694.1"/>
    </source>
</evidence>
<dbReference type="SUPFAM" id="SSF46689">
    <property type="entry name" value="Homeodomain-like"/>
    <property type="match status" value="1"/>
</dbReference>
<dbReference type="InterPro" id="IPR009057">
    <property type="entry name" value="Homeodomain-like_sf"/>
</dbReference>
<organism evidence="4 5">
    <name type="scientific">Bifidobacterium asteroides</name>
    <dbReference type="NCBI Taxonomy" id="1684"/>
    <lineage>
        <taxon>Bacteria</taxon>
        <taxon>Bacillati</taxon>
        <taxon>Actinomycetota</taxon>
        <taxon>Actinomycetes</taxon>
        <taxon>Bifidobacteriales</taxon>
        <taxon>Bifidobacteriaceae</taxon>
        <taxon>Bifidobacterium</taxon>
    </lineage>
</organism>
<evidence type="ECO:0000256" key="1">
    <source>
        <dbReference type="ARBA" id="ARBA00023125"/>
    </source>
</evidence>
<evidence type="ECO:0000259" key="3">
    <source>
        <dbReference type="PROSITE" id="PS50977"/>
    </source>
</evidence>
<sequence>MMILMSDANRKTRNKAGREQIIGRFSRRPIGARRRMTPDERRKQIAQVAAQMIAYYGTYGVSMQAIADAVGLTLPGLRHYARTREELLSLVIQVYYDQGSFTFGSKPGERDELAIGRDQEGHSLYSLPGYLRRLVEENAERMVLVMLFMHLAVEAHDPSHPAHEYYRDRHARMIDFMDGIHWKLPEPYRDRSSFHRLIRTVYCTMDGVQIQALTNPDDDMIALWAKADPILFPSPQWDDYR</sequence>
<dbReference type="Gene3D" id="1.10.357.10">
    <property type="entry name" value="Tetracycline Repressor, domain 2"/>
    <property type="match status" value="1"/>
</dbReference>
<dbReference type="EMBL" id="QGLK01000005">
    <property type="protein sequence ID" value="PXY86694.1"/>
    <property type="molecule type" value="Genomic_DNA"/>
</dbReference>
<dbReference type="GO" id="GO:0003677">
    <property type="term" value="F:DNA binding"/>
    <property type="evidence" value="ECO:0007669"/>
    <property type="project" value="UniProtKB-UniRule"/>
</dbReference>
<dbReference type="OrthoDB" id="7505659at2"/>
<dbReference type="PROSITE" id="PS50977">
    <property type="entry name" value="HTH_TETR_2"/>
    <property type="match status" value="1"/>
</dbReference>
<feature type="DNA-binding region" description="H-T-H motif" evidence="2">
    <location>
        <begin position="62"/>
        <end position="81"/>
    </location>
</feature>
<comment type="caution">
    <text evidence="4">The sequence shown here is derived from an EMBL/GenBank/DDBJ whole genome shotgun (WGS) entry which is preliminary data.</text>
</comment>
<evidence type="ECO:0000256" key="2">
    <source>
        <dbReference type="PROSITE-ProRule" id="PRU00335"/>
    </source>
</evidence>
<dbReference type="InterPro" id="IPR001647">
    <property type="entry name" value="HTH_TetR"/>
</dbReference>
<proteinExistence type="predicted"/>
<evidence type="ECO:0000313" key="5">
    <source>
        <dbReference type="Proteomes" id="UP000248128"/>
    </source>
</evidence>
<accession>A0A318ML65</accession>